<dbReference type="EMBL" id="JAUUCC010000005">
    <property type="protein sequence ID" value="MEE2049526.1"/>
    <property type="molecule type" value="Genomic_DNA"/>
</dbReference>
<feature type="transmembrane region" description="Helical" evidence="9">
    <location>
        <begin position="379"/>
        <end position="402"/>
    </location>
</feature>
<accession>A0ABU7KJP9</accession>
<comment type="similarity">
    <text evidence="2">Belongs to the peptide transporter carbon starvation (CstA) (TC 2.A.114) family.</text>
</comment>
<feature type="transmembrane region" description="Helical" evidence="9">
    <location>
        <begin position="174"/>
        <end position="201"/>
    </location>
</feature>
<sequence length="748" mass="79936">MSSVPISRQAAQPPKPKWTPRSIALWIAVALVGALAWGVIAVNRGEEISAAWLIFAALSSYAIGYRFYARFIQYKVLMTDDTRATPAERLNNGADFHPTDRRVLFGHHFAAIAGAGPLVGPVLAAQMGYLPGTIWIILGVIFAGAVQDMVVLFFSTRRNGRSLGQMAREEIGPVGGIAALVAVMAIMVILLAVLAMVVVNALAESPWGSFSLIMTIPIALFMGVYLRYLRPGKVMETSAIGVVLLLLSIVGGGWVAEHAVLREVFLFTPNELTFGLIVYGFVASVLPVWLLLAPRDYLSTFMKVGVVVLLAVSILVAMPKLQLPQFTEFAFNGQGPVFAGSLFPFVFITIACGALSGFHALISSGTTPKLIEKEGQVRMIGYGSMLTESFVAIMALIAACIIDPGVYFSMNMPATALGDSVESAAQAVSQLGFTIDAATLQHTADLIEEDSILARTGGAPTFALGAAYIFSEVFGGDAMMAFWYHFAVMFEALFILTTVDAGTRVGRFMLQDTLGNVYKPMRDPSWKPGAWFCSAVVVAAWGYFLWAGVNDPLGGINQLFPLFGIANQLLAAVALAVCTTLLIKSGRAKYAWVTLVPLAWDAVVTLTASYQKVFSADPKIGFFAQRQQFSDALANGETGVGAIQGEEAMRQVVVNTTVDGVLSALFALLIVIILVDSVRVWIKALRAPDGTLPLTEAPYEESKIWAPSGLVPTRAEKEFSERLAAVGAEGSRGTDGDAGGGTPEAKKE</sequence>
<organism evidence="11 12">
    <name type="scientific">Nocardiopsis tropica</name>
    <dbReference type="NCBI Taxonomy" id="109330"/>
    <lineage>
        <taxon>Bacteria</taxon>
        <taxon>Bacillati</taxon>
        <taxon>Actinomycetota</taxon>
        <taxon>Actinomycetes</taxon>
        <taxon>Streptosporangiales</taxon>
        <taxon>Nocardiopsidaceae</taxon>
        <taxon>Nocardiopsis</taxon>
    </lineage>
</organism>
<evidence type="ECO:0000256" key="4">
    <source>
        <dbReference type="ARBA" id="ARBA00022475"/>
    </source>
</evidence>
<reference evidence="11 12" key="1">
    <citation type="submission" date="2023-07" db="EMBL/GenBank/DDBJ databases">
        <authorList>
            <person name="Girao M."/>
            <person name="Carvalho M.F."/>
        </authorList>
    </citation>
    <scope>NUCLEOTIDE SEQUENCE [LARGE SCALE GENOMIC DNA]</scope>
    <source>
        <strain evidence="11 12">66/93</strain>
    </source>
</reference>
<evidence type="ECO:0000256" key="2">
    <source>
        <dbReference type="ARBA" id="ARBA00007755"/>
    </source>
</evidence>
<feature type="region of interest" description="Disordered" evidence="8">
    <location>
        <begin position="724"/>
        <end position="748"/>
    </location>
</feature>
<dbReference type="Pfam" id="PF02554">
    <property type="entry name" value="CstA"/>
    <property type="match status" value="1"/>
</dbReference>
<gene>
    <name evidence="11" type="ORF">Q8A49_03350</name>
</gene>
<feature type="transmembrane region" description="Helical" evidence="9">
    <location>
        <begin position="559"/>
        <end position="583"/>
    </location>
</feature>
<dbReference type="PANTHER" id="PTHR30252">
    <property type="entry name" value="INNER MEMBRANE PEPTIDE TRANSPORTER"/>
    <property type="match status" value="1"/>
</dbReference>
<evidence type="ECO:0000256" key="3">
    <source>
        <dbReference type="ARBA" id="ARBA00022448"/>
    </source>
</evidence>
<feature type="transmembrane region" description="Helical" evidence="9">
    <location>
        <begin position="276"/>
        <end position="293"/>
    </location>
</feature>
<dbReference type="InterPro" id="IPR051605">
    <property type="entry name" value="CstA"/>
</dbReference>
<evidence type="ECO:0000256" key="9">
    <source>
        <dbReference type="SAM" id="Phobius"/>
    </source>
</evidence>
<feature type="domain" description="CstA N-terminal" evidence="10">
    <location>
        <begin position="50"/>
        <end position="608"/>
    </location>
</feature>
<feature type="transmembrane region" description="Helical" evidence="9">
    <location>
        <begin position="134"/>
        <end position="154"/>
    </location>
</feature>
<keyword evidence="4" id="KW-1003">Cell membrane</keyword>
<feature type="transmembrane region" description="Helical" evidence="9">
    <location>
        <begin position="300"/>
        <end position="318"/>
    </location>
</feature>
<proteinExistence type="inferred from homology"/>
<dbReference type="PANTHER" id="PTHR30252:SF3">
    <property type="entry name" value="PYRUVATE_PROTON SYMPORTER BTST"/>
    <property type="match status" value="1"/>
</dbReference>
<dbReference type="RefSeq" id="WP_330156790.1">
    <property type="nucleotide sequence ID" value="NZ_BAAAJA010000014.1"/>
</dbReference>
<keyword evidence="3" id="KW-0813">Transport</keyword>
<keyword evidence="6 9" id="KW-1133">Transmembrane helix</keyword>
<evidence type="ECO:0000256" key="5">
    <source>
        <dbReference type="ARBA" id="ARBA00022692"/>
    </source>
</evidence>
<feature type="transmembrane region" description="Helical" evidence="9">
    <location>
        <begin position="109"/>
        <end position="128"/>
    </location>
</feature>
<keyword evidence="5 9" id="KW-0812">Transmembrane</keyword>
<comment type="subcellular location">
    <subcellularLocation>
        <location evidence="1">Cell membrane</location>
        <topology evidence="1">Multi-pass membrane protein</topology>
    </subcellularLocation>
</comment>
<evidence type="ECO:0000313" key="11">
    <source>
        <dbReference type="EMBL" id="MEE2049526.1"/>
    </source>
</evidence>
<feature type="transmembrane region" description="Helical" evidence="9">
    <location>
        <begin position="529"/>
        <end position="547"/>
    </location>
</feature>
<feature type="transmembrane region" description="Helical" evidence="9">
    <location>
        <begin position="238"/>
        <end position="256"/>
    </location>
</feature>
<feature type="transmembrane region" description="Helical" evidence="9">
    <location>
        <begin position="48"/>
        <end position="68"/>
    </location>
</feature>
<comment type="caution">
    <text evidence="11">The sequence shown here is derived from an EMBL/GenBank/DDBJ whole genome shotgun (WGS) entry which is preliminary data.</text>
</comment>
<dbReference type="Proteomes" id="UP001348641">
    <property type="component" value="Unassembled WGS sequence"/>
</dbReference>
<protein>
    <submittedName>
        <fullName evidence="11">Carbon starvation CstA family protein</fullName>
    </submittedName>
</protein>
<dbReference type="InterPro" id="IPR003706">
    <property type="entry name" value="CstA_N"/>
</dbReference>
<feature type="transmembrane region" description="Helical" evidence="9">
    <location>
        <begin position="23"/>
        <end position="42"/>
    </location>
</feature>
<feature type="transmembrane region" description="Helical" evidence="9">
    <location>
        <begin position="661"/>
        <end position="682"/>
    </location>
</feature>
<evidence type="ECO:0000313" key="12">
    <source>
        <dbReference type="Proteomes" id="UP001348641"/>
    </source>
</evidence>
<evidence type="ECO:0000256" key="7">
    <source>
        <dbReference type="ARBA" id="ARBA00023136"/>
    </source>
</evidence>
<evidence type="ECO:0000256" key="8">
    <source>
        <dbReference type="SAM" id="MobiDB-lite"/>
    </source>
</evidence>
<evidence type="ECO:0000256" key="6">
    <source>
        <dbReference type="ARBA" id="ARBA00022989"/>
    </source>
</evidence>
<evidence type="ECO:0000259" key="10">
    <source>
        <dbReference type="Pfam" id="PF02554"/>
    </source>
</evidence>
<keyword evidence="7 9" id="KW-0472">Membrane</keyword>
<feature type="transmembrane region" description="Helical" evidence="9">
    <location>
        <begin position="338"/>
        <end position="358"/>
    </location>
</feature>
<name>A0ABU7KJP9_9ACTN</name>
<feature type="transmembrane region" description="Helical" evidence="9">
    <location>
        <begin position="481"/>
        <end position="499"/>
    </location>
</feature>
<feature type="transmembrane region" description="Helical" evidence="9">
    <location>
        <begin position="207"/>
        <end position="226"/>
    </location>
</feature>
<evidence type="ECO:0000256" key="1">
    <source>
        <dbReference type="ARBA" id="ARBA00004651"/>
    </source>
</evidence>